<dbReference type="InterPro" id="IPR008922">
    <property type="entry name" value="Di-copper_centre_dom_sf"/>
</dbReference>
<keyword evidence="1" id="KW-0479">Metal-binding</keyword>
<dbReference type="Proteomes" id="UP000803884">
    <property type="component" value="Unassembled WGS sequence"/>
</dbReference>
<feature type="domain" description="Tyrosinase copper-binding" evidence="5">
    <location>
        <begin position="319"/>
        <end position="330"/>
    </location>
</feature>
<dbReference type="PROSITE" id="PS00497">
    <property type="entry name" value="TYROSINASE_1"/>
    <property type="match status" value="1"/>
</dbReference>
<comment type="caution">
    <text evidence="6">The sequence shown here is derived from an EMBL/GenBank/DDBJ whole genome shotgun (WGS) entry which is preliminary data.</text>
</comment>
<dbReference type="InterPro" id="IPR002227">
    <property type="entry name" value="Tyrosinase_Cu-bd"/>
</dbReference>
<dbReference type="SUPFAM" id="SSF48056">
    <property type="entry name" value="Di-copper centre-containing domain"/>
    <property type="match status" value="1"/>
</dbReference>
<name>A0AB34KIU8_9PEZI</name>
<feature type="signal peptide" evidence="3">
    <location>
        <begin position="1"/>
        <end position="18"/>
    </location>
</feature>
<keyword evidence="7" id="KW-1185">Reference proteome</keyword>
<gene>
    <name evidence="6" type="ORF">WHR41_06192</name>
</gene>
<evidence type="ECO:0000256" key="3">
    <source>
        <dbReference type="SAM" id="SignalP"/>
    </source>
</evidence>
<evidence type="ECO:0000313" key="7">
    <source>
        <dbReference type="Proteomes" id="UP000803884"/>
    </source>
</evidence>
<dbReference type="EMBL" id="JAAQHG020000022">
    <property type="protein sequence ID" value="KAL1584982.1"/>
    <property type="molecule type" value="Genomic_DNA"/>
</dbReference>
<evidence type="ECO:0000313" key="6">
    <source>
        <dbReference type="EMBL" id="KAL1584982.1"/>
    </source>
</evidence>
<dbReference type="RefSeq" id="XP_069228088.1">
    <property type="nucleotide sequence ID" value="XM_069374797.1"/>
</dbReference>
<sequence>MVFSHFPALLLLPCLVYSASIPFTRPIDVESTVANLTSSAYASGLSLLNERETSLRTRADESHCSIHNIAIRREYGSLSSKEKLQYIDAVKCLQKLPPRTPANVSSGARSRFDDFTVVHIQQTLDIHFSGIFLPWHRWFVHSYEKALREECGYQGYQPYWDWPKYAHAPQESPIFDGSETSLGGNGEYIPHEGPVIQSPDGKTSLPLAPGLGSGNVTTGAFANMVVNLGPVGGLNNTAPGPDNGLGYNPRPLKRDVGPALNERYANYSTVLNLLLKPDIEAYRLLLEGVPYTIEIGPHGGIHYVIGGDPGGDLFTSPADPVFWLHHGMIDRMWTSWQLLDLTGRRFGEQQINGGGYGHITWANEPPSRKARLDDVIDMGYAAESSTIGEVMRTLDGPLCYLYL</sequence>
<protein>
    <recommendedName>
        <fullName evidence="4 5">Tyrosinase copper-binding domain-containing protein</fullName>
    </recommendedName>
</protein>
<evidence type="ECO:0000256" key="2">
    <source>
        <dbReference type="ARBA" id="ARBA00023002"/>
    </source>
</evidence>
<dbReference type="PANTHER" id="PTHR11474:SF125">
    <property type="entry name" value="N-ACETYL-6-HYDROXYTRYPTOPHAN OXIDASE IVOB-RELATED"/>
    <property type="match status" value="1"/>
</dbReference>
<dbReference type="GO" id="GO:0046872">
    <property type="term" value="F:metal ion binding"/>
    <property type="evidence" value="ECO:0007669"/>
    <property type="project" value="UniProtKB-KW"/>
</dbReference>
<dbReference type="GeneID" id="96007635"/>
<evidence type="ECO:0000259" key="4">
    <source>
        <dbReference type="PROSITE" id="PS00497"/>
    </source>
</evidence>
<evidence type="ECO:0000259" key="5">
    <source>
        <dbReference type="PROSITE" id="PS00498"/>
    </source>
</evidence>
<feature type="domain" description="Tyrosinase copper-binding" evidence="4">
    <location>
        <begin position="127"/>
        <end position="144"/>
    </location>
</feature>
<dbReference type="Gene3D" id="1.10.1280.10">
    <property type="entry name" value="Di-copper center containing domain from catechol oxidase"/>
    <property type="match status" value="1"/>
</dbReference>
<proteinExistence type="predicted"/>
<evidence type="ECO:0000256" key="1">
    <source>
        <dbReference type="ARBA" id="ARBA00022723"/>
    </source>
</evidence>
<accession>A0AB34KIU8</accession>
<feature type="chain" id="PRO_5044341630" description="Tyrosinase copper-binding domain-containing protein" evidence="3">
    <location>
        <begin position="19"/>
        <end position="403"/>
    </location>
</feature>
<organism evidence="6 7">
    <name type="scientific">Cladosporium halotolerans</name>
    <dbReference type="NCBI Taxonomy" id="1052096"/>
    <lineage>
        <taxon>Eukaryota</taxon>
        <taxon>Fungi</taxon>
        <taxon>Dikarya</taxon>
        <taxon>Ascomycota</taxon>
        <taxon>Pezizomycotina</taxon>
        <taxon>Dothideomycetes</taxon>
        <taxon>Dothideomycetidae</taxon>
        <taxon>Cladosporiales</taxon>
        <taxon>Cladosporiaceae</taxon>
        <taxon>Cladosporium</taxon>
    </lineage>
</organism>
<dbReference type="PRINTS" id="PR00092">
    <property type="entry name" value="TYROSINASE"/>
</dbReference>
<keyword evidence="3" id="KW-0732">Signal</keyword>
<dbReference type="PROSITE" id="PS00498">
    <property type="entry name" value="TYROSINASE_2"/>
    <property type="match status" value="1"/>
</dbReference>
<dbReference type="InterPro" id="IPR050316">
    <property type="entry name" value="Tyrosinase/Hemocyanin"/>
</dbReference>
<reference evidence="6 7" key="1">
    <citation type="journal article" date="2020" name="Microbiol. Resour. Announc.">
        <title>Draft Genome Sequence of a Cladosporium Species Isolated from the Mesophotic Ascidian Didemnum maculosum.</title>
        <authorList>
            <person name="Gioti A."/>
            <person name="Siaperas R."/>
            <person name="Nikolaivits E."/>
            <person name="Le Goff G."/>
            <person name="Ouazzani J."/>
            <person name="Kotoulas G."/>
            <person name="Topakas E."/>
        </authorList>
    </citation>
    <scope>NUCLEOTIDE SEQUENCE [LARGE SCALE GENOMIC DNA]</scope>
    <source>
        <strain evidence="6 7">TM138-S3</strain>
    </source>
</reference>
<dbReference type="Pfam" id="PF00264">
    <property type="entry name" value="Tyrosinase"/>
    <property type="match status" value="1"/>
</dbReference>
<dbReference type="GO" id="GO:0016491">
    <property type="term" value="F:oxidoreductase activity"/>
    <property type="evidence" value="ECO:0007669"/>
    <property type="project" value="UniProtKB-KW"/>
</dbReference>
<keyword evidence="2" id="KW-0560">Oxidoreductase</keyword>
<dbReference type="PANTHER" id="PTHR11474">
    <property type="entry name" value="TYROSINASE FAMILY MEMBER"/>
    <property type="match status" value="1"/>
</dbReference>
<dbReference type="AlphaFoldDB" id="A0AB34KIU8"/>